<dbReference type="InterPro" id="IPR003593">
    <property type="entry name" value="AAA+_ATPase"/>
</dbReference>
<dbReference type="GO" id="GO:0016887">
    <property type="term" value="F:ATP hydrolysis activity"/>
    <property type="evidence" value="ECO:0007669"/>
    <property type="project" value="InterPro"/>
</dbReference>
<sequence>MKRKIPTTDNEFFLSKRLACSGENSSEATILDFSEFISSLKPRSPSILNKSSSAPPRKKTSSLKRRPLIPNGNILNRPSLRNVGLHEMKPCETSRTSAPFATSDGKCAHNVLLLTQGPDVQVSVKSSEFSKFYCNFYRKTLANSPSVAPKSEIGDLFTPICSVACPVLWTDRYAPSTLNDMLRNSPDIENLVLWLSTWDNDSKVSDVIGVDNYDSEDDSPWCQSTRTIECNSRKPKYLEYCLSDDSSDSSASVKPWRSTAFLVLGPSGCGKTALVYALASKLAFKVFEINASSCRSRKEVLSQCSALVGSQHVSKESLSTAFTSFEMTKEHFEKAEGKVKSRQKSSRRSIANFFQPSAKNSSSSSFSLPKRTDNRKSTAPTPSNKGLKLNNKSLVLFDEVDVLFESDRGFWSAVGSLLQMGRRPILMTASDPSVVNTIPIPFRVCNLQPLKLTAVEAFLRQISNREKCVINSVLPDIGNPGAFLEKSSSQTLDARLLAATDYFHDIRRALNEAHFYGQSSASSSPNNYSQTSKKITNIRDRDLLDSFIERFPCLLSLTVPSARSLLPESTVTMKASSQVDVFDGIFDSDTDYAEPSNRPSTEGKTNRSPEKPVEQDLPVDFVYLPAKQCRRLASDCLTCLASACDMQSLIDVLHASAMRRQYSAAGQIADEFFERSEVLSREAQASGLSATASTPVLTLSTGTPTTTSTSFATHLSCLGDACDTLTGVDPLGRRSAFRGEGTWRGLISLVFGNKMEYLNSVQLPVHPPSSPVANLAGYCRAGCVQPDLTHAKITASQSLSFMDSMRQNPNVMLALGLREASEDYLSSLRTIARLEGARRSFSAQRRFFHYFDKIGLPEEMRANLPG</sequence>
<feature type="region of interest" description="Disordered" evidence="1">
    <location>
        <begin position="589"/>
        <end position="612"/>
    </location>
</feature>
<dbReference type="GO" id="GO:0005524">
    <property type="term" value="F:ATP binding"/>
    <property type="evidence" value="ECO:0007669"/>
    <property type="project" value="InterPro"/>
</dbReference>
<proteinExistence type="predicted"/>
<feature type="domain" description="AAA+ ATPase" evidence="2">
    <location>
        <begin position="257"/>
        <end position="450"/>
    </location>
</feature>
<dbReference type="Pfam" id="PF00004">
    <property type="entry name" value="AAA"/>
    <property type="match status" value="1"/>
</dbReference>
<accession>A0A0X3PB11</accession>
<evidence type="ECO:0000313" key="3">
    <source>
        <dbReference type="EMBL" id="JAP48893.1"/>
    </source>
</evidence>
<dbReference type="InterPro" id="IPR003959">
    <property type="entry name" value="ATPase_AAA_core"/>
</dbReference>
<reference evidence="3" key="1">
    <citation type="submission" date="2016-01" db="EMBL/GenBank/DDBJ databases">
        <title>Reference transcriptome for the parasite Schistocephalus solidus: insights into the molecular evolution of parasitism.</title>
        <authorList>
            <person name="Hebert F.O."/>
            <person name="Grambauer S."/>
            <person name="Barber I."/>
            <person name="Landry C.R."/>
            <person name="Aubin-Horth N."/>
        </authorList>
    </citation>
    <scope>NUCLEOTIDE SEQUENCE</scope>
</reference>
<dbReference type="SMART" id="SM00382">
    <property type="entry name" value="AAA"/>
    <property type="match status" value="1"/>
</dbReference>
<dbReference type="SUPFAM" id="SSF52540">
    <property type="entry name" value="P-loop containing nucleoside triphosphate hydrolases"/>
    <property type="match status" value="1"/>
</dbReference>
<dbReference type="GO" id="GO:0003677">
    <property type="term" value="F:DNA binding"/>
    <property type="evidence" value="ECO:0007669"/>
    <property type="project" value="TreeGrafter"/>
</dbReference>
<evidence type="ECO:0000256" key="1">
    <source>
        <dbReference type="SAM" id="MobiDB-lite"/>
    </source>
</evidence>
<dbReference type="EMBL" id="GEEE01014332">
    <property type="protein sequence ID" value="JAP48893.1"/>
    <property type="molecule type" value="Transcribed_RNA"/>
</dbReference>
<gene>
    <name evidence="3" type="primary">ATAD5</name>
    <name evidence="3" type="ORF">TR155772</name>
</gene>
<name>A0A0X3PB11_SCHSO</name>
<protein>
    <submittedName>
        <fullName evidence="3">ATPase family AAA domain-containing protein 5</fullName>
    </submittedName>
</protein>
<organism evidence="3">
    <name type="scientific">Schistocephalus solidus</name>
    <name type="common">Tapeworm</name>
    <dbReference type="NCBI Taxonomy" id="70667"/>
    <lineage>
        <taxon>Eukaryota</taxon>
        <taxon>Metazoa</taxon>
        <taxon>Spiralia</taxon>
        <taxon>Lophotrochozoa</taxon>
        <taxon>Platyhelminthes</taxon>
        <taxon>Cestoda</taxon>
        <taxon>Eucestoda</taxon>
        <taxon>Diphyllobothriidea</taxon>
        <taxon>Diphyllobothriidae</taxon>
        <taxon>Schistocephalus</taxon>
    </lineage>
</organism>
<dbReference type="InterPro" id="IPR027417">
    <property type="entry name" value="P-loop_NTPase"/>
</dbReference>
<feature type="region of interest" description="Disordered" evidence="1">
    <location>
        <begin position="356"/>
        <end position="385"/>
    </location>
</feature>
<feature type="compositionally biased region" description="Basic residues" evidence="1">
    <location>
        <begin position="56"/>
        <end position="67"/>
    </location>
</feature>
<feature type="region of interest" description="Disordered" evidence="1">
    <location>
        <begin position="46"/>
        <end position="68"/>
    </location>
</feature>
<dbReference type="PANTHER" id="PTHR23389:SF21">
    <property type="entry name" value="ATPASE FAMILY AAA DOMAIN-CONTAINING PROTEIN 5"/>
    <property type="match status" value="1"/>
</dbReference>
<evidence type="ECO:0000259" key="2">
    <source>
        <dbReference type="SMART" id="SM00382"/>
    </source>
</evidence>
<dbReference type="GO" id="GO:0005634">
    <property type="term" value="C:nucleus"/>
    <property type="evidence" value="ECO:0007669"/>
    <property type="project" value="TreeGrafter"/>
</dbReference>
<dbReference type="Gene3D" id="3.40.50.300">
    <property type="entry name" value="P-loop containing nucleotide triphosphate hydrolases"/>
    <property type="match status" value="1"/>
</dbReference>
<dbReference type="GO" id="GO:0061860">
    <property type="term" value="F:DNA clamp unloader activity"/>
    <property type="evidence" value="ECO:0007669"/>
    <property type="project" value="TreeGrafter"/>
</dbReference>
<dbReference type="PANTHER" id="PTHR23389">
    <property type="entry name" value="CHROMOSOME TRANSMISSION FIDELITY FACTOR 18"/>
    <property type="match status" value="1"/>
</dbReference>
<dbReference type="AlphaFoldDB" id="A0A0X3PB11"/>